<dbReference type="InterPro" id="IPR036249">
    <property type="entry name" value="Thioredoxin-like_sf"/>
</dbReference>
<sequence>MPEAEQCCNPAEIPKRLSNIEVIKMPDGTKVTCASLWADQPVLLCMFRRWGCGICRMSAANISAAAPLLANKNVKIIGFGVEALGFEEFYKGKYFSGDLYVDTETKAYAALELRKNSWRNLWGLLGGNIMDLFDLSKKKGFENNLKGNISQLGGTFLIMPDGSVPYSHFQSKDSFEPDLLKVMEVLGLIPPTDYEMYPSYATCQNRAACK</sequence>
<dbReference type="Proteomes" id="UP000051952">
    <property type="component" value="Unassembled WGS sequence"/>
</dbReference>
<proteinExistence type="predicted"/>
<keyword evidence="2" id="KW-1185">Reference proteome</keyword>
<protein>
    <submittedName>
        <fullName evidence="1">Uncharacterized protein</fullName>
    </submittedName>
</protein>
<dbReference type="PANTHER" id="PTHR28630:SF3">
    <property type="entry name" value="PEROXIREDOXIN-LIKE 2C"/>
    <property type="match status" value="1"/>
</dbReference>
<dbReference type="OrthoDB" id="40334at2759"/>
<dbReference type="CDD" id="cd02970">
    <property type="entry name" value="PRX_like2"/>
    <property type="match status" value="1"/>
</dbReference>
<dbReference type="PANTHER" id="PTHR28630">
    <property type="match status" value="1"/>
</dbReference>
<dbReference type="OMA" id="QRPVCND"/>
<organism evidence="1 2">
    <name type="scientific">Bodo saltans</name>
    <name type="common">Flagellated protozoan</name>
    <dbReference type="NCBI Taxonomy" id="75058"/>
    <lineage>
        <taxon>Eukaryota</taxon>
        <taxon>Discoba</taxon>
        <taxon>Euglenozoa</taxon>
        <taxon>Kinetoplastea</taxon>
        <taxon>Metakinetoplastina</taxon>
        <taxon>Eubodonida</taxon>
        <taxon>Bodonidae</taxon>
        <taxon>Bodo</taxon>
    </lineage>
</organism>
<dbReference type="SUPFAM" id="SSF52833">
    <property type="entry name" value="Thioredoxin-like"/>
    <property type="match status" value="1"/>
</dbReference>
<name>A0A0S4IYA8_BODSA</name>
<dbReference type="Pfam" id="PF13911">
    <property type="entry name" value="AhpC-TSA_2"/>
    <property type="match status" value="1"/>
</dbReference>
<evidence type="ECO:0000313" key="2">
    <source>
        <dbReference type="Proteomes" id="UP000051952"/>
    </source>
</evidence>
<accession>A0A0S4IYA8</accession>
<dbReference type="EMBL" id="CYKH01000660">
    <property type="protein sequence ID" value="CUG11878.1"/>
    <property type="molecule type" value="Genomic_DNA"/>
</dbReference>
<evidence type="ECO:0000313" key="1">
    <source>
        <dbReference type="EMBL" id="CUG11878.1"/>
    </source>
</evidence>
<gene>
    <name evidence="1" type="ORF">BSAL_74650</name>
</gene>
<dbReference type="Gene3D" id="3.40.30.10">
    <property type="entry name" value="Glutaredoxin"/>
    <property type="match status" value="1"/>
</dbReference>
<dbReference type="VEuPathDB" id="TriTrypDB:BSAL_74650"/>
<dbReference type="AlphaFoldDB" id="A0A0S4IYA8"/>
<reference evidence="2" key="1">
    <citation type="submission" date="2015-09" db="EMBL/GenBank/DDBJ databases">
        <authorList>
            <consortium name="Pathogen Informatics"/>
        </authorList>
    </citation>
    <scope>NUCLEOTIDE SEQUENCE [LARGE SCALE GENOMIC DNA]</scope>
    <source>
        <strain evidence="2">Lake Konstanz</strain>
    </source>
</reference>
<dbReference type="InterPro" id="IPR032801">
    <property type="entry name" value="PXL2A/B/C"/>
</dbReference>